<feature type="domain" description="Metallo-beta-lactamase" evidence="9">
    <location>
        <begin position="121"/>
        <end position="343"/>
    </location>
</feature>
<dbReference type="GO" id="GO:0046983">
    <property type="term" value="F:protein dimerization activity"/>
    <property type="evidence" value="ECO:0007669"/>
    <property type="project" value="InterPro"/>
</dbReference>
<dbReference type="InterPro" id="IPR036527">
    <property type="entry name" value="SCP2_sterol-bd_dom_sf"/>
</dbReference>
<evidence type="ECO:0000256" key="7">
    <source>
        <dbReference type="ARBA" id="ARBA00068034"/>
    </source>
</evidence>
<keyword evidence="4" id="KW-0862">Zinc</keyword>
<dbReference type="Pfam" id="PF00753">
    <property type="entry name" value="Lactamase_B"/>
    <property type="match status" value="1"/>
</dbReference>
<dbReference type="InterPro" id="IPR001279">
    <property type="entry name" value="Metallo-B-lactamas"/>
</dbReference>
<dbReference type="CDD" id="cd07710">
    <property type="entry name" value="arylsulfatase_Sdsa1-like_MBL-fold"/>
    <property type="match status" value="1"/>
</dbReference>
<evidence type="ECO:0000313" key="11">
    <source>
        <dbReference type="Proteomes" id="UP000284605"/>
    </source>
</evidence>
<dbReference type="Gene3D" id="3.60.15.30">
    <property type="entry name" value="Metallo-beta-lactamase domain"/>
    <property type="match status" value="1"/>
</dbReference>
<dbReference type="InterPro" id="IPR036866">
    <property type="entry name" value="RibonucZ/Hydroxyglut_hydro"/>
</dbReference>
<dbReference type="GO" id="GO:0018909">
    <property type="term" value="P:dodecyl sulfate metabolic process"/>
    <property type="evidence" value="ECO:0007669"/>
    <property type="project" value="InterPro"/>
</dbReference>
<dbReference type="Proteomes" id="UP000284605">
    <property type="component" value="Unassembled WGS sequence"/>
</dbReference>
<dbReference type="OrthoDB" id="9815874at2"/>
<keyword evidence="2" id="KW-0479">Metal-binding</keyword>
<evidence type="ECO:0000256" key="5">
    <source>
        <dbReference type="ARBA" id="ARBA00033751"/>
    </source>
</evidence>
<organism evidence="10 11">
    <name type="scientific">Oleomonas cavernae</name>
    <dbReference type="NCBI Taxonomy" id="2320859"/>
    <lineage>
        <taxon>Bacteria</taxon>
        <taxon>Pseudomonadati</taxon>
        <taxon>Pseudomonadota</taxon>
        <taxon>Alphaproteobacteria</taxon>
        <taxon>Acetobacterales</taxon>
        <taxon>Acetobacteraceae</taxon>
        <taxon>Oleomonas</taxon>
    </lineage>
</organism>
<dbReference type="PANTHER" id="PTHR43223">
    <property type="entry name" value="ALKYL/ARYL-SULFATASE"/>
    <property type="match status" value="1"/>
</dbReference>
<evidence type="ECO:0000259" key="9">
    <source>
        <dbReference type="SMART" id="SM00849"/>
    </source>
</evidence>
<dbReference type="FunFam" id="1.25.40.880:FF:000001">
    <property type="entry name" value="SDS hydrolase SdsA1"/>
    <property type="match status" value="1"/>
</dbReference>
<dbReference type="InterPro" id="IPR038536">
    <property type="entry name" value="Alkyl/aryl-sulf_dimr_sf"/>
</dbReference>
<evidence type="ECO:0000256" key="8">
    <source>
        <dbReference type="ARBA" id="ARBA00075789"/>
    </source>
</evidence>
<dbReference type="SUPFAM" id="SSF55718">
    <property type="entry name" value="SCP-like"/>
    <property type="match status" value="1"/>
</dbReference>
<dbReference type="Gene3D" id="1.25.40.880">
    <property type="entry name" value="Alkyl sulfatase, dimerisation domain"/>
    <property type="match status" value="1"/>
</dbReference>
<dbReference type="AlphaFoldDB" id="A0A418WB79"/>
<dbReference type="InterPro" id="IPR029229">
    <property type="entry name" value="Alkyl_sulf_C"/>
</dbReference>
<dbReference type="Pfam" id="PF14863">
    <property type="entry name" value="Alkyl_sulf_dimr"/>
    <property type="match status" value="1"/>
</dbReference>
<keyword evidence="3 10" id="KW-0378">Hydrolase</keyword>
<dbReference type="EC" id="3.1.6.21" evidence="6"/>
<accession>A0A418WB79</accession>
<dbReference type="PANTHER" id="PTHR43223:SF1">
    <property type="entry name" value="ALKYL_ARYL-SULFATASE BDS1"/>
    <property type="match status" value="1"/>
</dbReference>
<evidence type="ECO:0000256" key="1">
    <source>
        <dbReference type="ARBA" id="ARBA00001947"/>
    </source>
</evidence>
<dbReference type="Gene3D" id="3.30.1050.10">
    <property type="entry name" value="SCP2 sterol-binding domain"/>
    <property type="match status" value="1"/>
</dbReference>
<dbReference type="InterPro" id="IPR044097">
    <property type="entry name" value="Bds1/SdsA1_MBL-fold"/>
</dbReference>
<evidence type="ECO:0000313" key="10">
    <source>
        <dbReference type="EMBL" id="RJF87206.1"/>
    </source>
</evidence>
<keyword evidence="11" id="KW-1185">Reference proteome</keyword>
<dbReference type="Pfam" id="PF14864">
    <property type="entry name" value="Alkyl_sulf_C"/>
    <property type="match status" value="1"/>
</dbReference>
<dbReference type="RefSeq" id="WP_119777848.1">
    <property type="nucleotide sequence ID" value="NZ_QYUK01000011.1"/>
</dbReference>
<sequence length="648" mass="70213">MIGAFGLLAAAIGPALAEDPQGAKPASAYTLDANRQFLATLPLDDRQEIEFAQRGFIAAPEEKVVKTAEGKVVWDFTAYDFLKGDAPDTVNPSLWRHSQNMAHYGLFKVADHIYQVRGFDISNITFLEGKTGWIVIDPLISTEVAKAAYDLVSKHLGARPIHAVIITHSHADHYGGIRGIVAQADVDAGKVKVIAPEGFLEHAVSENVIAGNAMGRRASYMFGNFLPRNAQGQVSAGIGPALSAGTVTMIAPTDTITRTGQRMVIDGVTVEFQMTPGTEAPAEMNIFLPDWKALCLAENANASMHNVLTLRGALVRDAKAWADYLGEALRLYGDKTDVVFTSHFWPRWGQAEIVDYLEKHRDAYRYLHDQAVRLMNEGFTGEEIAEQIALPPVLANEWYNHGYYGTMRHNAKAVYQRYMGWYDGNPSSLNPLPPAEVAKRYVEAMGGADAVLAKGQAAFDSGDYRWAAELLKHLVFAGPDNAKARNLLADTYEQMAYQAESAPWRNIYLSGALELRTGQRHGAAAAGSLDTIKAMDSGLIFDLMAVRLDPAKADGKSLTVNLVFTDRDEKHTITVENNVLNHEAGAAATPGATLTGKRAAFLMVIAGMARLPDIVATGAIKVEGDAKAFETLVSLTTAPAPDFAIVTP</sequence>
<dbReference type="InterPro" id="IPR052195">
    <property type="entry name" value="Bact_Alkyl/Aryl-Sulfatase"/>
</dbReference>
<proteinExistence type="inferred from homology"/>
<evidence type="ECO:0000256" key="3">
    <source>
        <dbReference type="ARBA" id="ARBA00022801"/>
    </source>
</evidence>
<dbReference type="SMART" id="SM00849">
    <property type="entry name" value="Lactamase_B"/>
    <property type="match status" value="1"/>
</dbReference>
<name>A0A418WB79_9PROT</name>
<dbReference type="InterPro" id="IPR029228">
    <property type="entry name" value="Alkyl_sulf_dimr"/>
</dbReference>
<dbReference type="EMBL" id="QYUK01000011">
    <property type="protein sequence ID" value="RJF87206.1"/>
    <property type="molecule type" value="Genomic_DNA"/>
</dbReference>
<comment type="similarity">
    <text evidence="5">Belongs to the metallo-beta-lactamase superfamily. Type III sulfatase family.</text>
</comment>
<dbReference type="FunFam" id="3.60.15.30:FF:000001">
    <property type="entry name" value="Alkyl/aryl-sulfatase BDS1"/>
    <property type="match status" value="1"/>
</dbReference>
<dbReference type="GO" id="GO:0018741">
    <property type="term" value="F:linear primary-alkylsulfatase activity"/>
    <property type="evidence" value="ECO:0007669"/>
    <property type="project" value="UniProtKB-EC"/>
</dbReference>
<comment type="caution">
    <text evidence="10">The sequence shown here is derived from an EMBL/GenBank/DDBJ whole genome shotgun (WGS) entry which is preliminary data.</text>
</comment>
<dbReference type="GO" id="GO:0046872">
    <property type="term" value="F:metal ion binding"/>
    <property type="evidence" value="ECO:0007669"/>
    <property type="project" value="UniProtKB-KW"/>
</dbReference>
<gene>
    <name evidence="10" type="ORF">D3874_09345</name>
</gene>
<evidence type="ECO:0000256" key="6">
    <source>
        <dbReference type="ARBA" id="ARBA00066568"/>
    </source>
</evidence>
<comment type="cofactor">
    <cofactor evidence="1">
        <name>Zn(2+)</name>
        <dbReference type="ChEBI" id="CHEBI:29105"/>
    </cofactor>
</comment>
<evidence type="ECO:0000256" key="2">
    <source>
        <dbReference type="ARBA" id="ARBA00022723"/>
    </source>
</evidence>
<dbReference type="SUPFAM" id="SSF56281">
    <property type="entry name" value="Metallo-hydrolase/oxidoreductase"/>
    <property type="match status" value="1"/>
</dbReference>
<evidence type="ECO:0000256" key="4">
    <source>
        <dbReference type="ARBA" id="ARBA00022833"/>
    </source>
</evidence>
<protein>
    <recommendedName>
        <fullName evidence="7">Linear primary-alkylsulfatase</fullName>
        <ecNumber evidence="6">3.1.6.21</ecNumber>
    </recommendedName>
    <alternativeName>
        <fullName evidence="8">Type III linear primary-alkylsulfatase</fullName>
    </alternativeName>
</protein>
<reference evidence="10 11" key="1">
    <citation type="submission" date="2018-09" db="EMBL/GenBank/DDBJ databases">
        <authorList>
            <person name="Zhu H."/>
        </authorList>
    </citation>
    <scope>NUCLEOTIDE SEQUENCE [LARGE SCALE GENOMIC DNA]</scope>
    <source>
        <strain evidence="10 11">K1W22B-8</strain>
    </source>
</reference>